<keyword evidence="2" id="KW-0573">Peptidoglycan synthesis</keyword>
<evidence type="ECO:0000313" key="4">
    <source>
        <dbReference type="Proteomes" id="UP000078596"/>
    </source>
</evidence>
<dbReference type="GO" id="GO:0008834">
    <property type="term" value="F:ditrans,polycis-undecaprenyl-diphosphate synthase [(2E,6E)-farnesyl-diphosphate specific] activity"/>
    <property type="evidence" value="ECO:0007669"/>
    <property type="project" value="UniProtKB-UniRule"/>
</dbReference>
<dbReference type="GO" id="GO:0008360">
    <property type="term" value="P:regulation of cell shape"/>
    <property type="evidence" value="ECO:0007669"/>
    <property type="project" value="UniProtKB-KW"/>
</dbReference>
<dbReference type="STRING" id="1860122.A9404_00715"/>
<keyword evidence="1 2" id="KW-0808">Transferase</keyword>
<feature type="binding site" evidence="2">
    <location>
        <position position="19"/>
    </location>
    <ligand>
        <name>substrate</name>
    </ligand>
</feature>
<keyword evidence="2" id="KW-0133">Cell shape</keyword>
<comment type="catalytic activity">
    <reaction evidence="2">
        <text>8 isopentenyl diphosphate + (2E,6E)-farnesyl diphosphate = di-trans,octa-cis-undecaprenyl diphosphate + 8 diphosphate</text>
        <dbReference type="Rhea" id="RHEA:27551"/>
        <dbReference type="ChEBI" id="CHEBI:33019"/>
        <dbReference type="ChEBI" id="CHEBI:58405"/>
        <dbReference type="ChEBI" id="CHEBI:128769"/>
        <dbReference type="ChEBI" id="CHEBI:175763"/>
        <dbReference type="EC" id="2.5.1.31"/>
    </reaction>
</comment>
<keyword evidence="2" id="KW-0961">Cell wall biogenesis/degradation</keyword>
<feature type="binding site" evidence="2">
    <location>
        <position position="53"/>
    </location>
    <ligand>
        <name>substrate</name>
    </ligand>
</feature>
<feature type="binding site" evidence="2">
    <location>
        <position position="7"/>
    </location>
    <ligand>
        <name>substrate</name>
    </ligand>
</feature>
<feature type="active site" description="Proton acceptor" evidence="2">
    <location>
        <position position="50"/>
    </location>
</feature>
<dbReference type="InterPro" id="IPR001441">
    <property type="entry name" value="UPP_synth-like"/>
</dbReference>
<feature type="binding site" evidence="2">
    <location>
        <position position="173"/>
    </location>
    <ligand>
        <name>substrate</name>
    </ligand>
</feature>
<protein>
    <recommendedName>
        <fullName evidence="2">Ditrans,polycis-undecaprenyl-diphosphate synthase ((2E,6E)-farnesyl-diphosphate specific)</fullName>
        <ecNumber evidence="2">2.5.1.31</ecNumber>
    </recommendedName>
    <alternativeName>
        <fullName evidence="2">Ditrans,polycis-undecaprenylcistransferase</fullName>
    </alternativeName>
    <alternativeName>
        <fullName evidence="2">Undecaprenyl diphosphate synthase</fullName>
        <shortName evidence="2">UDS</shortName>
    </alternativeName>
    <alternativeName>
        <fullName evidence="2">Undecaprenyl pyrophosphate synthase</fullName>
        <shortName evidence="2">UPP synthase</shortName>
    </alternativeName>
</protein>
<evidence type="ECO:0000313" key="3">
    <source>
        <dbReference type="EMBL" id="ANJ68183.1"/>
    </source>
</evidence>
<dbReference type="Pfam" id="PF01255">
    <property type="entry name" value="Prenyltransf"/>
    <property type="match status" value="1"/>
</dbReference>
<name>A0A191ZK22_9GAMM</name>
<dbReference type="EMBL" id="CP016027">
    <property type="protein sequence ID" value="ANJ68183.1"/>
    <property type="molecule type" value="Genomic_DNA"/>
</dbReference>
<feature type="binding site" evidence="2">
    <location>
        <begin position="47"/>
        <end position="49"/>
    </location>
    <ligand>
        <name>substrate</name>
    </ligand>
</feature>
<dbReference type="GO" id="GO:0016094">
    <property type="term" value="P:polyprenol biosynthetic process"/>
    <property type="evidence" value="ECO:0007669"/>
    <property type="project" value="TreeGrafter"/>
</dbReference>
<feature type="binding site" evidence="2">
    <location>
        <position position="51"/>
    </location>
    <ligand>
        <name>substrate</name>
    </ligand>
</feature>
<dbReference type="EC" id="2.5.1.31" evidence="2"/>
<feature type="active site" evidence="2">
    <location>
        <position position="2"/>
    </location>
</feature>
<dbReference type="PANTHER" id="PTHR10291:SF0">
    <property type="entry name" value="DEHYDRODOLICHYL DIPHOSPHATE SYNTHASE 2"/>
    <property type="match status" value="1"/>
</dbReference>
<keyword evidence="2" id="KW-0460">Magnesium</keyword>
<comment type="subunit">
    <text evidence="2">Homodimer.</text>
</comment>
<dbReference type="PANTHER" id="PTHR10291">
    <property type="entry name" value="DEHYDRODOLICHYL DIPHOSPHATE SYNTHASE FAMILY MEMBER"/>
    <property type="match status" value="1"/>
</dbReference>
<reference evidence="3 4" key="1">
    <citation type="submission" date="2016-06" db="EMBL/GenBank/DDBJ databases">
        <title>Insight into the functional genes involving in sulfur oxidation in Pearl River water.</title>
        <authorList>
            <person name="Luo J."/>
            <person name="Tan X."/>
            <person name="Lin W."/>
        </authorList>
    </citation>
    <scope>NUCLEOTIDE SEQUENCE [LARGE SCALE GENOMIC DNA]</scope>
    <source>
        <strain evidence="3 4">LS2</strain>
    </source>
</reference>
<keyword evidence="2" id="KW-0479">Metal-binding</keyword>
<comment type="similarity">
    <text evidence="2">Belongs to the UPP synthase family.</text>
</comment>
<proteinExistence type="inferred from homology"/>
<dbReference type="GO" id="GO:0005829">
    <property type="term" value="C:cytosol"/>
    <property type="evidence" value="ECO:0007669"/>
    <property type="project" value="TreeGrafter"/>
</dbReference>
<dbReference type="KEGG" id="haz:A9404_00715"/>
<gene>
    <name evidence="2" type="primary">uppS</name>
    <name evidence="3" type="ORF">A9404_00715</name>
</gene>
<dbReference type="GO" id="GO:0009252">
    <property type="term" value="P:peptidoglycan biosynthetic process"/>
    <property type="evidence" value="ECO:0007669"/>
    <property type="project" value="UniProtKB-UniRule"/>
</dbReference>
<dbReference type="GO" id="GO:0071555">
    <property type="term" value="P:cell wall organization"/>
    <property type="evidence" value="ECO:0007669"/>
    <property type="project" value="UniProtKB-KW"/>
</dbReference>
<evidence type="ECO:0000256" key="1">
    <source>
        <dbReference type="ARBA" id="ARBA00022679"/>
    </source>
</evidence>
<dbReference type="GO" id="GO:0000287">
    <property type="term" value="F:magnesium ion binding"/>
    <property type="evidence" value="ECO:0007669"/>
    <property type="project" value="UniProtKB-UniRule"/>
</dbReference>
<dbReference type="Gene3D" id="3.40.1180.10">
    <property type="entry name" value="Decaprenyl diphosphate synthase-like"/>
    <property type="match status" value="1"/>
</dbReference>
<sequence length="227" mass="25921">MDGNGRWAKARHLPRTIGHQRGRRAVRRLIEFASRAQIPVLTLFAFSSENWSRPTDEVEALMGLFVYALERDMDELVAHDVRIRFIGDRKPLSARIQTLMHEAERRTESSDGLNLLIAISYGGQWDILNAAKNLAAATMDGQLRLDGDPDIWRAAFEAQLSTAPCPPVDLFIRTGGEQRISNFLLWQLAYAELYFTDCLWPAFDRAHFLDALQWYAARQRRFGGLSE</sequence>
<dbReference type="Proteomes" id="UP000078596">
    <property type="component" value="Chromosome"/>
</dbReference>
<dbReference type="AlphaFoldDB" id="A0A191ZK22"/>
<dbReference type="InterPro" id="IPR036424">
    <property type="entry name" value="UPP_synth-like_sf"/>
</dbReference>
<evidence type="ECO:0000256" key="2">
    <source>
        <dbReference type="HAMAP-Rule" id="MF_01139"/>
    </source>
</evidence>
<organism evidence="3 4">
    <name type="scientific">Halothiobacillus diazotrophicus</name>
    <dbReference type="NCBI Taxonomy" id="1860122"/>
    <lineage>
        <taxon>Bacteria</taxon>
        <taxon>Pseudomonadati</taxon>
        <taxon>Pseudomonadota</taxon>
        <taxon>Gammaproteobacteria</taxon>
        <taxon>Chromatiales</taxon>
        <taxon>Halothiobacillaceae</taxon>
        <taxon>Halothiobacillus</taxon>
    </lineage>
</organism>
<dbReference type="NCBIfam" id="TIGR00055">
    <property type="entry name" value="uppS"/>
    <property type="match status" value="1"/>
</dbReference>
<feature type="binding site" evidence="2">
    <location>
        <begin position="3"/>
        <end position="6"/>
    </location>
    <ligand>
        <name>substrate</name>
    </ligand>
</feature>
<feature type="binding site" evidence="2">
    <location>
        <begin position="179"/>
        <end position="181"/>
    </location>
    <ligand>
        <name>substrate</name>
    </ligand>
</feature>
<comment type="function">
    <text evidence="2">Catalyzes the sequential condensation of isopentenyl diphosphate (IPP) with (2E,6E)-farnesyl diphosphate (E,E-FPP) to yield (2Z,6Z,10Z,14Z,18Z,22Z,26Z,30Z,34E,38E)-undecaprenyl diphosphate (di-trans,octa-cis-UPP). UPP is the precursor of glycosyl carrier lipid in the biosynthesis of bacterial cell wall polysaccharide components such as peptidoglycan and lipopolysaccharide.</text>
</comment>
<dbReference type="FunFam" id="3.40.1180.10:FF:000001">
    <property type="entry name" value="(2E,6E)-farnesyl-diphosphate-specific ditrans,polycis-undecaprenyl-diphosphate synthase"/>
    <property type="match status" value="1"/>
</dbReference>
<dbReference type="InterPro" id="IPR018520">
    <property type="entry name" value="UPP_synth-like_CS"/>
</dbReference>
<keyword evidence="4" id="KW-1185">Reference proteome</keyword>
<feature type="binding site" evidence="2">
    <location>
        <position position="2"/>
    </location>
    <ligand>
        <name>Mg(2+)</name>
        <dbReference type="ChEBI" id="CHEBI:18420"/>
    </ligand>
</feature>
<feature type="binding site" evidence="2">
    <location>
        <position position="192"/>
    </location>
    <ligand>
        <name>Mg(2+)</name>
        <dbReference type="ChEBI" id="CHEBI:18420"/>
    </ligand>
</feature>
<comment type="cofactor">
    <cofactor evidence="2">
        <name>Mg(2+)</name>
        <dbReference type="ChEBI" id="CHEBI:18420"/>
    </cofactor>
    <text evidence="2">Binds 2 magnesium ions per subunit.</text>
</comment>
<dbReference type="HAMAP" id="MF_01139">
    <property type="entry name" value="ISPT"/>
    <property type="match status" value="1"/>
</dbReference>
<dbReference type="CDD" id="cd00475">
    <property type="entry name" value="Cis_IPPS"/>
    <property type="match status" value="1"/>
</dbReference>
<feature type="binding site" evidence="2">
    <location>
        <position position="15"/>
    </location>
    <ligand>
        <name>substrate</name>
    </ligand>
</feature>
<accession>A0A191ZK22</accession>
<dbReference type="SUPFAM" id="SSF64005">
    <property type="entry name" value="Undecaprenyl diphosphate synthase"/>
    <property type="match status" value="1"/>
</dbReference>
<dbReference type="PROSITE" id="PS01066">
    <property type="entry name" value="UPP_SYNTHASE"/>
    <property type="match status" value="1"/>
</dbReference>